<evidence type="ECO:0000313" key="2">
    <source>
        <dbReference type="Proteomes" id="UP000515937"/>
    </source>
</evidence>
<proteinExistence type="predicted"/>
<dbReference type="SUPFAM" id="SSF51182">
    <property type="entry name" value="RmlC-like cupins"/>
    <property type="match status" value="1"/>
</dbReference>
<dbReference type="EMBL" id="MT639650">
    <property type="protein sequence ID" value="QNJ56291.1"/>
    <property type="molecule type" value="Genomic_DNA"/>
</dbReference>
<name>A0A7G8LGB9_9CAUD</name>
<organism evidence="1 2">
    <name type="scientific">Gordonia phage Ohgeesy</name>
    <dbReference type="NCBI Taxonomy" id="2762412"/>
    <lineage>
        <taxon>Viruses</taxon>
        <taxon>Duplodnaviria</taxon>
        <taxon>Heunggongvirae</taxon>
        <taxon>Uroviricota</taxon>
        <taxon>Caudoviricetes</taxon>
        <taxon>Nymbaxtervirinae</taxon>
        <taxon>Baxterfoxvirus</taxon>
        <taxon>Baxterfoxvirus ohgeesy</taxon>
    </lineage>
</organism>
<dbReference type="RefSeq" id="YP_010653337.1">
    <property type="nucleotide sequence ID" value="NC_070796.1"/>
</dbReference>
<evidence type="ECO:0000313" key="1">
    <source>
        <dbReference type="EMBL" id="QNJ56291.1"/>
    </source>
</evidence>
<dbReference type="GeneID" id="77929170"/>
<gene>
    <name evidence="1" type="primary">62</name>
    <name evidence="1" type="ORF">SEA_OHGEESY_62</name>
</gene>
<reference evidence="1 2" key="1">
    <citation type="submission" date="2020-06" db="EMBL/GenBank/DDBJ databases">
        <authorList>
            <person name="Astarita V."/>
            <person name="Brady F.L."/>
            <person name="Dana G."/>
            <person name="Kearney B."/>
            <person name="Murphy M."/>
            <person name="Patel P."/>
            <person name="Pellegrino S."/>
            <person name="Rivera M."/>
            <person name="Scipioni M.L."/>
            <person name="Shalders W."/>
            <person name="Simms N.M."/>
            <person name="Valenti A.J."/>
            <person name="Vitarbo L."/>
            <person name="Merkhofer E.C."/>
            <person name="Garlena R.A."/>
            <person name="Russell D.A."/>
            <person name="Pope W.H."/>
            <person name="Jacobs-Sera D."/>
            <person name="Hatfull G.F."/>
        </authorList>
    </citation>
    <scope>NUCLEOTIDE SEQUENCE [LARGE SCALE GENOMIC DNA]</scope>
</reference>
<dbReference type="KEGG" id="vg:77929170"/>
<sequence length="179" mass="21563">MSTTSNLPTNREWFRRLVSGRPHQVIGGAEDPYLRRWYLIPRNPLINVYLHQFLRSDDDRALHDHPWWFVSLILRGEYEEIHERGRNWRGAGSLAFRRAEWRHRVKLVDRVTRVNGRPVLNPAPCWTLIITGRRTRSWGFWCPNWVRSQYTRHGWECDRERFIHWRDFGDAGCGEIDES</sequence>
<dbReference type="Proteomes" id="UP000515937">
    <property type="component" value="Segment"/>
</dbReference>
<protein>
    <submittedName>
        <fullName evidence="1">Uncharacterized protein</fullName>
    </submittedName>
</protein>
<keyword evidence="2" id="KW-1185">Reference proteome</keyword>
<accession>A0A7G8LGB9</accession>
<dbReference type="InterPro" id="IPR011051">
    <property type="entry name" value="RmlC_Cupin_sf"/>
</dbReference>